<feature type="chain" id="PRO_5013326479" evidence="1">
    <location>
        <begin position="31"/>
        <end position="404"/>
    </location>
</feature>
<protein>
    <submittedName>
        <fullName evidence="2">Uncharacterized protein</fullName>
    </submittedName>
</protein>
<dbReference type="Pfam" id="PF10082">
    <property type="entry name" value="BBP2_2"/>
    <property type="match status" value="1"/>
</dbReference>
<dbReference type="InterPro" id="IPR018759">
    <property type="entry name" value="BBP2_2"/>
</dbReference>
<keyword evidence="3" id="KW-1185">Reference proteome</keyword>
<evidence type="ECO:0000313" key="3">
    <source>
        <dbReference type="Proteomes" id="UP000194841"/>
    </source>
</evidence>
<evidence type="ECO:0000313" key="2">
    <source>
        <dbReference type="EMBL" id="OUL58862.1"/>
    </source>
</evidence>
<dbReference type="AlphaFoldDB" id="A0A244CTB1"/>
<organism evidence="2 3">
    <name type="scientific">Pseudoalteromonas ulvae</name>
    <dbReference type="NCBI Taxonomy" id="107327"/>
    <lineage>
        <taxon>Bacteria</taxon>
        <taxon>Pseudomonadati</taxon>
        <taxon>Pseudomonadota</taxon>
        <taxon>Gammaproteobacteria</taxon>
        <taxon>Alteromonadales</taxon>
        <taxon>Pseudoalteromonadaceae</taxon>
        <taxon>Pseudoalteromonas</taxon>
    </lineage>
</organism>
<feature type="signal peptide" evidence="1">
    <location>
        <begin position="1"/>
        <end position="30"/>
    </location>
</feature>
<dbReference type="OrthoDB" id="9153755at2"/>
<proteinExistence type="predicted"/>
<dbReference type="Proteomes" id="UP000194841">
    <property type="component" value="Unassembled WGS sequence"/>
</dbReference>
<keyword evidence="1" id="KW-0732">Signal</keyword>
<sequence length="404" mass="45104">MPINLKEIAKMKKSLLATFIAGSIFNCAHALEPAGINTESGILITPLLQTGLKHDNNIFSQSQDEEGSTILTIDPSVNFLLDDGINSYSVDLGLNSGTFFSSSDDNYLDGFIGFDVHLEPSSMSRFDFNATANWTTEARGTGITEGLGDSINEPLTYRDQVIAGTYEFGALSTNAKMAFDAKYYNKEYTNFENNTKYRNYDSFLFGTTFSYNTGAATDVFVEVNKDAIRYDHIEPQQSTRSSDDYRALVGIKWEATALTTGNIKLGYQNKDFEASNRENFSGLSWDAGVTWQPLTYTSFDFSTKRAARDPNVEGSYINESVHSIAWNHEWATRLDTSVSASYVKEDYSGVSRKDDTTTLSAQANYVLQRWVDVSVYVDITDKNSTRDNIYFDKSLVGVNFTFSM</sequence>
<name>A0A244CTB1_PSEDV</name>
<evidence type="ECO:0000256" key="1">
    <source>
        <dbReference type="SAM" id="SignalP"/>
    </source>
</evidence>
<comment type="caution">
    <text evidence="2">The sequence shown here is derived from an EMBL/GenBank/DDBJ whole genome shotgun (WGS) entry which is preliminary data.</text>
</comment>
<reference evidence="2 3" key="1">
    <citation type="submission" date="2017-02" db="EMBL/GenBank/DDBJ databases">
        <title>Pseudoalteromonas ulvae TC14 Genome.</title>
        <authorList>
            <person name="Molmeret M."/>
        </authorList>
    </citation>
    <scope>NUCLEOTIDE SEQUENCE [LARGE SCALE GENOMIC DNA]</scope>
    <source>
        <strain evidence="2">TC14</strain>
    </source>
</reference>
<gene>
    <name evidence="2" type="ORF">B1199_00835</name>
</gene>
<accession>A0A244CTB1</accession>
<dbReference type="EMBL" id="MWPV01000001">
    <property type="protein sequence ID" value="OUL58862.1"/>
    <property type="molecule type" value="Genomic_DNA"/>
</dbReference>